<dbReference type="Pfam" id="PF13738">
    <property type="entry name" value="Pyr_redox_3"/>
    <property type="match status" value="1"/>
</dbReference>
<proteinExistence type="predicted"/>
<dbReference type="AlphaFoldDB" id="A0A099VJM6"/>
<evidence type="ECO:0000313" key="3">
    <source>
        <dbReference type="EMBL" id="GAB0172424.1"/>
    </source>
</evidence>
<dbReference type="EMBL" id="JRPK02000017">
    <property type="protein sequence ID" value="TLD98072.1"/>
    <property type="molecule type" value="Genomic_DNA"/>
</dbReference>
<gene>
    <name evidence="3" type="primary">trxB_1</name>
    <name evidence="5" type="ORF">LS80_005935</name>
    <name evidence="4" type="ORF">LS81_008425</name>
    <name evidence="3" type="ORF">NHP164001_04370</name>
</gene>
<name>A0A099VJM6_9HELI</name>
<dbReference type="STRING" id="50960.LS81_07855"/>
<evidence type="ECO:0000313" key="8">
    <source>
        <dbReference type="Proteomes" id="UP001562457"/>
    </source>
</evidence>
<dbReference type="OrthoDB" id="9778740at2"/>
<evidence type="ECO:0000313" key="5">
    <source>
        <dbReference type="EMBL" id="TLD98072.1"/>
    </source>
</evidence>
<reference evidence="3 8" key="3">
    <citation type="submission" date="2024-06" db="EMBL/GenBank/DDBJ databases">
        <title>Draft genome sequence of Helicobacter trogontum NHP16-4001.</title>
        <authorList>
            <person name="Rimbara E."/>
            <person name="Suzuki M."/>
        </authorList>
    </citation>
    <scope>NUCLEOTIDE SEQUENCE [LARGE SCALE GENOMIC DNA]</scope>
    <source>
        <strain evidence="3 8">NHP16-4001</strain>
    </source>
</reference>
<dbReference type="Proteomes" id="UP000029878">
    <property type="component" value="Unassembled WGS sequence"/>
</dbReference>
<evidence type="ECO:0000256" key="1">
    <source>
        <dbReference type="ARBA" id="ARBA00022630"/>
    </source>
</evidence>
<evidence type="ECO:0000256" key="2">
    <source>
        <dbReference type="ARBA" id="ARBA00023002"/>
    </source>
</evidence>
<dbReference type="InterPro" id="IPR036188">
    <property type="entry name" value="FAD/NAD-bd_sf"/>
</dbReference>
<keyword evidence="2" id="KW-0560">Oxidoreductase</keyword>
<dbReference type="Gene3D" id="3.50.50.60">
    <property type="entry name" value="FAD/NAD(P)-binding domain"/>
    <property type="match status" value="2"/>
</dbReference>
<dbReference type="EMBL" id="BAAFHN010000005">
    <property type="protein sequence ID" value="GAB0172424.1"/>
    <property type="molecule type" value="Genomic_DNA"/>
</dbReference>
<reference evidence="6 7" key="1">
    <citation type="journal article" date="2014" name="Genome Announc.">
        <title>Draft genome sequences of eight enterohepatic helicobacter species isolated from both laboratory and wild rodents.</title>
        <authorList>
            <person name="Sheh A."/>
            <person name="Shen Z."/>
            <person name="Fox J.G."/>
        </authorList>
    </citation>
    <scope>NUCLEOTIDE SEQUENCE [LARGE SCALE GENOMIC DNA]</scope>
    <source>
        <strain evidence="5 6">ATCC 49310</strain>
        <strain evidence="4 7">ATCC 700114</strain>
    </source>
</reference>
<evidence type="ECO:0000313" key="6">
    <source>
        <dbReference type="Proteomes" id="UP000029861"/>
    </source>
</evidence>
<dbReference type="PANTHER" id="PTHR48105">
    <property type="entry name" value="THIOREDOXIN REDUCTASE 1-RELATED-RELATED"/>
    <property type="match status" value="1"/>
</dbReference>
<organism evidence="5 6">
    <name type="scientific">Helicobacter trogontum</name>
    <dbReference type="NCBI Taxonomy" id="50960"/>
    <lineage>
        <taxon>Bacteria</taxon>
        <taxon>Pseudomonadati</taxon>
        <taxon>Campylobacterota</taxon>
        <taxon>Epsilonproteobacteria</taxon>
        <taxon>Campylobacterales</taxon>
        <taxon>Helicobacteraceae</taxon>
        <taxon>Helicobacter</taxon>
    </lineage>
</organism>
<evidence type="ECO:0000313" key="7">
    <source>
        <dbReference type="Proteomes" id="UP000029878"/>
    </source>
</evidence>
<keyword evidence="1" id="KW-0285">Flavoprotein</keyword>
<evidence type="ECO:0000313" key="4">
    <source>
        <dbReference type="EMBL" id="TLD81465.1"/>
    </source>
</evidence>
<dbReference type="InterPro" id="IPR050097">
    <property type="entry name" value="Ferredoxin-NADP_redctase_2"/>
</dbReference>
<dbReference type="PRINTS" id="PR00368">
    <property type="entry name" value="FADPNR"/>
</dbReference>
<reference evidence="5" key="2">
    <citation type="submission" date="2018-04" db="EMBL/GenBank/DDBJ databases">
        <authorList>
            <person name="Sheh A."/>
            <person name="Shen Z."/>
            <person name="Mannion A.J."/>
            <person name="Fox J.G."/>
        </authorList>
    </citation>
    <scope>NUCLEOTIDE SEQUENCE</scope>
    <source>
        <strain evidence="5">ATCC 49310</strain>
    </source>
</reference>
<dbReference type="eggNOG" id="COG0492">
    <property type="taxonomic scope" value="Bacteria"/>
</dbReference>
<sequence>MKMYDVVIVGAGPGGISSAIECKKMGIESVVLLEKTDNISAMIREYYKDGKRVDKDYKGQVVTLAGHIPFGDGNKESTLELFTKLLDENNVEVCLQHEVDNVIKKDSNFIVRTTNNIEFYAKHVIIGIGKMGKPNKPSYPLPTSLRKKINFNINECVAGEEILVVGGGNSAVEYAIALNAMTKTTLNYRRKEFNRINDENAKELEKSLQNGLRSKFGIDISAVNDKDSKLEVTFSDNSVEVFDRIVYAIGGVAPVDFLRKCGIELDSNGVAQCNEVRESNIENLFVIGDLLFKNGGSIAIAMNDAYTIATEIHKRLQK</sequence>
<accession>A0A099VJM6</accession>
<dbReference type="RefSeq" id="WP_034321041.1">
    <property type="nucleotide sequence ID" value="NZ_BAAFHN010000005.1"/>
</dbReference>
<dbReference type="GO" id="GO:0016491">
    <property type="term" value="F:oxidoreductase activity"/>
    <property type="evidence" value="ECO:0007669"/>
    <property type="project" value="UniProtKB-KW"/>
</dbReference>
<comment type="caution">
    <text evidence="5">The sequence shown here is derived from an EMBL/GenBank/DDBJ whole genome shotgun (WGS) entry which is preliminary data.</text>
</comment>
<dbReference type="PRINTS" id="PR00469">
    <property type="entry name" value="PNDRDTASEII"/>
</dbReference>
<dbReference type="EMBL" id="JRPL02000023">
    <property type="protein sequence ID" value="TLD81465.1"/>
    <property type="molecule type" value="Genomic_DNA"/>
</dbReference>
<dbReference type="Proteomes" id="UP000029861">
    <property type="component" value="Unassembled WGS sequence"/>
</dbReference>
<dbReference type="Proteomes" id="UP001562457">
    <property type="component" value="Unassembled WGS sequence"/>
</dbReference>
<protein>
    <submittedName>
        <fullName evidence="5">FAD-binding protein</fullName>
    </submittedName>
    <submittedName>
        <fullName evidence="3">Thioredoxin reductase TrxB</fullName>
    </submittedName>
</protein>
<dbReference type="SUPFAM" id="SSF51905">
    <property type="entry name" value="FAD/NAD(P)-binding domain"/>
    <property type="match status" value="1"/>
</dbReference>
<keyword evidence="8" id="KW-1185">Reference proteome</keyword>